<name>A0ABT2GVG8_9MICO</name>
<evidence type="ECO:0000256" key="1">
    <source>
        <dbReference type="ARBA" id="ARBA00022448"/>
    </source>
</evidence>
<dbReference type="Proteomes" id="UP001165584">
    <property type="component" value="Unassembled WGS sequence"/>
</dbReference>
<dbReference type="InterPro" id="IPR003439">
    <property type="entry name" value="ABC_transporter-like_ATP-bd"/>
</dbReference>
<keyword evidence="3 5" id="KW-0067">ATP-binding</keyword>
<evidence type="ECO:0000313" key="6">
    <source>
        <dbReference type="Proteomes" id="UP001165584"/>
    </source>
</evidence>
<keyword evidence="6" id="KW-1185">Reference proteome</keyword>
<feature type="domain" description="ABC transporter" evidence="4">
    <location>
        <begin position="12"/>
        <end position="245"/>
    </location>
</feature>
<dbReference type="EMBL" id="JANLCM010000002">
    <property type="protein sequence ID" value="MCS5719265.1"/>
    <property type="molecule type" value="Genomic_DNA"/>
</dbReference>
<organism evidence="5 6">
    <name type="scientific">Herbiconiux aconitum</name>
    <dbReference type="NCBI Taxonomy" id="2970913"/>
    <lineage>
        <taxon>Bacteria</taxon>
        <taxon>Bacillati</taxon>
        <taxon>Actinomycetota</taxon>
        <taxon>Actinomycetes</taxon>
        <taxon>Micrococcales</taxon>
        <taxon>Microbacteriaceae</taxon>
        <taxon>Herbiconiux</taxon>
    </lineage>
</organism>
<dbReference type="InterPro" id="IPR027417">
    <property type="entry name" value="P-loop_NTPase"/>
</dbReference>
<gene>
    <name evidence="5" type="ORF">N1027_14090</name>
</gene>
<dbReference type="CDD" id="cd03293">
    <property type="entry name" value="ABC_NrtD_SsuB_transporters"/>
    <property type="match status" value="1"/>
</dbReference>
<evidence type="ECO:0000256" key="3">
    <source>
        <dbReference type="ARBA" id="ARBA00022840"/>
    </source>
</evidence>
<keyword evidence="2" id="KW-0547">Nucleotide-binding</keyword>
<dbReference type="Gene3D" id="3.40.50.300">
    <property type="entry name" value="P-loop containing nucleotide triphosphate hydrolases"/>
    <property type="match status" value="1"/>
</dbReference>
<dbReference type="InterPro" id="IPR017871">
    <property type="entry name" value="ABC_transporter-like_CS"/>
</dbReference>
<accession>A0ABT2GVG8</accession>
<proteinExistence type="predicted"/>
<dbReference type="InterPro" id="IPR050166">
    <property type="entry name" value="ABC_transporter_ATP-bind"/>
</dbReference>
<evidence type="ECO:0000256" key="2">
    <source>
        <dbReference type="ARBA" id="ARBA00022741"/>
    </source>
</evidence>
<dbReference type="SMART" id="SM00382">
    <property type="entry name" value="AAA"/>
    <property type="match status" value="1"/>
</dbReference>
<dbReference type="GO" id="GO:0005524">
    <property type="term" value="F:ATP binding"/>
    <property type="evidence" value="ECO:0007669"/>
    <property type="project" value="UniProtKB-KW"/>
</dbReference>
<dbReference type="PANTHER" id="PTHR42788">
    <property type="entry name" value="TAURINE IMPORT ATP-BINDING PROTEIN-RELATED"/>
    <property type="match status" value="1"/>
</dbReference>
<dbReference type="InterPro" id="IPR003593">
    <property type="entry name" value="AAA+_ATPase"/>
</dbReference>
<dbReference type="PROSITE" id="PS50893">
    <property type="entry name" value="ABC_TRANSPORTER_2"/>
    <property type="match status" value="1"/>
</dbReference>
<dbReference type="SUPFAM" id="SSF52540">
    <property type="entry name" value="P-loop containing nucleoside triphosphate hydrolases"/>
    <property type="match status" value="1"/>
</dbReference>
<protein>
    <submittedName>
        <fullName evidence="5">ABC transporter ATP-binding protein</fullName>
    </submittedName>
</protein>
<dbReference type="Pfam" id="PF00005">
    <property type="entry name" value="ABC_tran"/>
    <property type="match status" value="1"/>
</dbReference>
<keyword evidence="1" id="KW-0813">Transport</keyword>
<evidence type="ECO:0000313" key="5">
    <source>
        <dbReference type="EMBL" id="MCS5719265.1"/>
    </source>
</evidence>
<reference evidence="5" key="1">
    <citation type="submission" date="2022-08" db="EMBL/GenBank/DDBJ databases">
        <authorList>
            <person name="Deng Y."/>
            <person name="Han X.-F."/>
            <person name="Zhang Y.-Q."/>
        </authorList>
    </citation>
    <scope>NUCLEOTIDE SEQUENCE</scope>
    <source>
        <strain evidence="5">CPCC 205763</strain>
    </source>
</reference>
<dbReference type="PANTHER" id="PTHR42788:SF13">
    <property type="entry name" value="ALIPHATIC SULFONATES IMPORT ATP-BINDING PROTEIN SSUB"/>
    <property type="match status" value="1"/>
</dbReference>
<sequence length="264" mass="28304">MPPTTPLVASAFACENVSVTYDTRNGPLRVLENVSFTCARGEFVTLLGPSGTGKTTLLRILAGLLPPGDGSSVSLDGEPLTGPADGVALVFQNYAASLLQWRTVERNVGLGLEGRVGKAELGDRVRAALDLVGLDSRRRDYPWQLSGGMQQRVQIARALVTRPEVLLMDEPFGALDAMTKAQLQDQLLELRASTGATVVFVTHDLDEAAYLSDRVMVLSGTPASITAEFEVDLPAQRDQISTKELPGYLSARHRIHDAIGALHA</sequence>
<dbReference type="PROSITE" id="PS00211">
    <property type="entry name" value="ABC_TRANSPORTER_1"/>
    <property type="match status" value="1"/>
</dbReference>
<dbReference type="RefSeq" id="WP_259508767.1">
    <property type="nucleotide sequence ID" value="NZ_JANLCM010000002.1"/>
</dbReference>
<evidence type="ECO:0000259" key="4">
    <source>
        <dbReference type="PROSITE" id="PS50893"/>
    </source>
</evidence>
<comment type="caution">
    <text evidence="5">The sequence shown here is derived from an EMBL/GenBank/DDBJ whole genome shotgun (WGS) entry which is preliminary data.</text>
</comment>